<proteinExistence type="predicted"/>
<protein>
    <submittedName>
        <fullName evidence="1">Spore coat protein, putative</fullName>
    </submittedName>
</protein>
<name>A0A5Q2N3A3_9FIRM</name>
<dbReference type="SUPFAM" id="SSF69318">
    <property type="entry name" value="Integrin alpha N-terminal domain"/>
    <property type="match status" value="1"/>
</dbReference>
<evidence type="ECO:0000313" key="1">
    <source>
        <dbReference type="EMBL" id="QGG46810.1"/>
    </source>
</evidence>
<dbReference type="AlphaFoldDB" id="A0A5Q2N3A3"/>
<keyword evidence="1" id="KW-0167">Capsid protein</keyword>
<dbReference type="OrthoDB" id="1653343at2"/>
<reference evidence="2" key="1">
    <citation type="submission" date="2019-11" db="EMBL/GenBank/DDBJ databases">
        <title>Genome sequence of Heliorestis convoluta strain HH, an alkaliphilic and minimalistic phototrophic bacterium from a soda lake in Egypt.</title>
        <authorList>
            <person name="Dewey E.D."/>
            <person name="Stokes L.M."/>
            <person name="Burchell B.M."/>
            <person name="Shaffer K.N."/>
            <person name="Huntington A.M."/>
            <person name="Baker J.M."/>
            <person name="Nadendla S."/>
            <person name="Giglio M.G."/>
            <person name="Touchman J.W."/>
            <person name="Blankenship R.E."/>
            <person name="Madigan M.T."/>
            <person name="Sattley W.M."/>
        </authorList>
    </citation>
    <scope>NUCLEOTIDE SEQUENCE [LARGE SCALE GENOMIC DNA]</scope>
    <source>
        <strain evidence="2">HH</strain>
    </source>
</reference>
<sequence>MDNRYERVHQAPTQALQGKILTYQIGDVNGDRIPDWVYVTGNYPYPDSPFVDTMKLIVQDGKTSALYSLPLTERAGYEPTLFLGDFTGDGVKDIQLTINSGGSGAFTYEYVYSFLDNQARKLFDFEQFNQAYRYKVTYLDYYQVKVKSLNATNHYTIDIRYKGKEYLSEIYDEKGRLKEPIEGDVSPVGGLYPVDFNYDGVFELLAFQRIYGRYRADGLGDLITVLKWNGNRFTPTLQWVGIFG</sequence>
<dbReference type="InterPro" id="IPR028994">
    <property type="entry name" value="Integrin_alpha_N"/>
</dbReference>
<keyword evidence="1" id="KW-0946">Virion</keyword>
<keyword evidence="2" id="KW-1185">Reference proteome</keyword>
<dbReference type="RefSeq" id="WP_153724314.1">
    <property type="nucleotide sequence ID" value="NZ_CP045875.1"/>
</dbReference>
<dbReference type="KEGG" id="hcv:FTV88_0631"/>
<dbReference type="Proteomes" id="UP000366051">
    <property type="component" value="Chromosome"/>
</dbReference>
<evidence type="ECO:0000313" key="2">
    <source>
        <dbReference type="Proteomes" id="UP000366051"/>
    </source>
</evidence>
<accession>A0A5Q2N3A3</accession>
<gene>
    <name evidence="1" type="ORF">FTV88_0631</name>
</gene>
<dbReference type="EMBL" id="CP045875">
    <property type="protein sequence ID" value="QGG46810.1"/>
    <property type="molecule type" value="Genomic_DNA"/>
</dbReference>
<organism evidence="1 2">
    <name type="scientific">Heliorestis convoluta</name>
    <dbReference type="NCBI Taxonomy" id="356322"/>
    <lineage>
        <taxon>Bacteria</taxon>
        <taxon>Bacillati</taxon>
        <taxon>Bacillota</taxon>
        <taxon>Clostridia</taxon>
        <taxon>Eubacteriales</taxon>
        <taxon>Heliobacteriaceae</taxon>
        <taxon>Heliorestis</taxon>
    </lineage>
</organism>